<accession>A0AAV4C0D9</accession>
<evidence type="ECO:0000313" key="5">
    <source>
        <dbReference type="EMBL" id="GFO24888.1"/>
    </source>
</evidence>
<sequence length="381" mass="43334">MNLSAAAALSLVLISVSAAHLINTYSIPVSQVRWPLWNSKAGVLRPPWKSNIQHLSQTVRPRTQSLPRQLRRSQQSVRAKMSIPKRAPRRRAGSVKLTNYKDKVYHLPIEIGTPGQQFNMALYTSYTAMWVKSLNCSSSHPHRRYNSTFSRTYVANGEEFGQYFETNRGFWSQDDVTVAGLAVRNQSFGELVVADDTFKDMDIDGVFGLVPTGAGGDEGPTVFENMISQLRVPISAFSLYLNRVEIINVNQYICDERSWVELDTSTPLIQGPLEEIRMLHYWLGGEMHEKLLGRFVFDCSKVDSLPDVGFTVSGHMLRLSSRDYVIKEDEDGQVTCFSAFAGFYWRNDNLPVWFFGSSFMRAYYTYFDKGNRRIGFAKAKH</sequence>
<evidence type="ECO:0000259" key="4">
    <source>
        <dbReference type="PROSITE" id="PS51767"/>
    </source>
</evidence>
<dbReference type="InterPro" id="IPR033121">
    <property type="entry name" value="PEPTIDASE_A1"/>
</dbReference>
<dbReference type="SUPFAM" id="SSF50630">
    <property type="entry name" value="Acid proteases"/>
    <property type="match status" value="1"/>
</dbReference>
<dbReference type="PROSITE" id="PS51767">
    <property type="entry name" value="PEPTIDASE_A1"/>
    <property type="match status" value="1"/>
</dbReference>
<dbReference type="EMBL" id="BLXT01005660">
    <property type="protein sequence ID" value="GFO24888.1"/>
    <property type="molecule type" value="Genomic_DNA"/>
</dbReference>
<dbReference type="PRINTS" id="PR00792">
    <property type="entry name" value="PEPSIN"/>
</dbReference>
<evidence type="ECO:0000256" key="2">
    <source>
        <dbReference type="SAM" id="MobiDB-lite"/>
    </source>
</evidence>
<gene>
    <name evidence="5" type="ORF">PoB_005139300</name>
</gene>
<dbReference type="InterPro" id="IPR021109">
    <property type="entry name" value="Peptidase_aspartic_dom_sf"/>
</dbReference>
<feature type="domain" description="Peptidase A1" evidence="4">
    <location>
        <begin position="105"/>
        <end position="377"/>
    </location>
</feature>
<name>A0AAV4C0D9_9GAST</name>
<dbReference type="GO" id="GO:0005764">
    <property type="term" value="C:lysosome"/>
    <property type="evidence" value="ECO:0007669"/>
    <property type="project" value="TreeGrafter"/>
</dbReference>
<organism evidence="5 6">
    <name type="scientific">Plakobranchus ocellatus</name>
    <dbReference type="NCBI Taxonomy" id="259542"/>
    <lineage>
        <taxon>Eukaryota</taxon>
        <taxon>Metazoa</taxon>
        <taxon>Spiralia</taxon>
        <taxon>Lophotrochozoa</taxon>
        <taxon>Mollusca</taxon>
        <taxon>Gastropoda</taxon>
        <taxon>Heterobranchia</taxon>
        <taxon>Euthyneura</taxon>
        <taxon>Panpulmonata</taxon>
        <taxon>Sacoglossa</taxon>
        <taxon>Placobranchoidea</taxon>
        <taxon>Plakobranchidae</taxon>
        <taxon>Plakobranchus</taxon>
    </lineage>
</organism>
<dbReference type="Pfam" id="PF00026">
    <property type="entry name" value="Asp"/>
    <property type="match status" value="2"/>
</dbReference>
<evidence type="ECO:0000256" key="3">
    <source>
        <dbReference type="SAM" id="SignalP"/>
    </source>
</evidence>
<dbReference type="GO" id="GO:0004190">
    <property type="term" value="F:aspartic-type endopeptidase activity"/>
    <property type="evidence" value="ECO:0007669"/>
    <property type="project" value="InterPro"/>
</dbReference>
<feature type="chain" id="PRO_5043719157" evidence="3">
    <location>
        <begin position="19"/>
        <end position="381"/>
    </location>
</feature>
<dbReference type="Proteomes" id="UP000735302">
    <property type="component" value="Unassembled WGS sequence"/>
</dbReference>
<feature type="region of interest" description="Disordered" evidence="2">
    <location>
        <begin position="57"/>
        <end position="92"/>
    </location>
</feature>
<dbReference type="AlphaFoldDB" id="A0AAV4C0D9"/>
<dbReference type="Gene3D" id="2.40.70.10">
    <property type="entry name" value="Acid Proteases"/>
    <property type="match status" value="2"/>
</dbReference>
<protein>
    <submittedName>
        <fullName evidence="5">Cathepsin d</fullName>
    </submittedName>
</protein>
<comment type="caution">
    <text evidence="5">The sequence shown here is derived from an EMBL/GenBank/DDBJ whole genome shotgun (WGS) entry which is preliminary data.</text>
</comment>
<dbReference type="PANTHER" id="PTHR47966">
    <property type="entry name" value="BETA-SITE APP-CLEAVING ENZYME, ISOFORM A-RELATED"/>
    <property type="match status" value="1"/>
</dbReference>
<proteinExistence type="inferred from homology"/>
<evidence type="ECO:0000256" key="1">
    <source>
        <dbReference type="ARBA" id="ARBA00007447"/>
    </source>
</evidence>
<comment type="similarity">
    <text evidence="1">Belongs to the peptidase A1 family.</text>
</comment>
<keyword evidence="6" id="KW-1185">Reference proteome</keyword>
<keyword evidence="3" id="KW-0732">Signal</keyword>
<feature type="signal peptide" evidence="3">
    <location>
        <begin position="1"/>
        <end position="18"/>
    </location>
</feature>
<dbReference type="GO" id="GO:0006508">
    <property type="term" value="P:proteolysis"/>
    <property type="evidence" value="ECO:0007669"/>
    <property type="project" value="InterPro"/>
</dbReference>
<feature type="compositionally biased region" description="Low complexity" evidence="2">
    <location>
        <begin position="60"/>
        <end position="78"/>
    </location>
</feature>
<reference evidence="5 6" key="1">
    <citation type="journal article" date="2021" name="Elife">
        <title>Chloroplast acquisition without the gene transfer in kleptoplastic sea slugs, Plakobranchus ocellatus.</title>
        <authorList>
            <person name="Maeda T."/>
            <person name="Takahashi S."/>
            <person name="Yoshida T."/>
            <person name="Shimamura S."/>
            <person name="Takaki Y."/>
            <person name="Nagai Y."/>
            <person name="Toyoda A."/>
            <person name="Suzuki Y."/>
            <person name="Arimoto A."/>
            <person name="Ishii H."/>
            <person name="Satoh N."/>
            <person name="Nishiyama T."/>
            <person name="Hasebe M."/>
            <person name="Maruyama T."/>
            <person name="Minagawa J."/>
            <person name="Obokata J."/>
            <person name="Shigenobu S."/>
        </authorList>
    </citation>
    <scope>NUCLEOTIDE SEQUENCE [LARGE SCALE GENOMIC DNA]</scope>
</reference>
<dbReference type="InterPro" id="IPR001461">
    <property type="entry name" value="Aspartic_peptidase_A1"/>
</dbReference>
<evidence type="ECO:0000313" key="6">
    <source>
        <dbReference type="Proteomes" id="UP000735302"/>
    </source>
</evidence>